<dbReference type="PANTHER" id="PTHR30603:SF47">
    <property type="entry name" value="RNA POLYMERASE SIGMA FACTOR SIGD, CHLOROPLASTIC"/>
    <property type="match status" value="1"/>
</dbReference>
<dbReference type="AlphaFoldDB" id="A0A2P6VER7"/>
<feature type="region of interest" description="Disordered" evidence="2">
    <location>
        <begin position="1"/>
        <end position="56"/>
    </location>
</feature>
<reference evidence="3 4" key="1">
    <citation type="journal article" date="2018" name="Plant J.">
        <title>Genome sequences of Chlorella sorokiniana UTEX 1602 and Micractinium conductrix SAG 241.80: implications to maltose excretion by a green alga.</title>
        <authorList>
            <person name="Arriola M.B."/>
            <person name="Velmurugan N."/>
            <person name="Zhang Y."/>
            <person name="Plunkett M.H."/>
            <person name="Hondzo H."/>
            <person name="Barney B.M."/>
        </authorList>
    </citation>
    <scope>NUCLEOTIDE SEQUENCE [LARGE SCALE GENOMIC DNA]</scope>
    <source>
        <strain evidence="3 4">SAG 241.80</strain>
    </source>
</reference>
<comment type="similarity">
    <text evidence="1">Belongs to the sigma-70 factor family.</text>
</comment>
<dbReference type="Gene3D" id="1.20.120.1810">
    <property type="match status" value="1"/>
</dbReference>
<dbReference type="EMBL" id="LHPF02000010">
    <property type="protein sequence ID" value="PSC72585.1"/>
    <property type="molecule type" value="Genomic_DNA"/>
</dbReference>
<evidence type="ECO:0000313" key="3">
    <source>
        <dbReference type="EMBL" id="PSC72585.1"/>
    </source>
</evidence>
<comment type="caution">
    <text evidence="3">The sequence shown here is derived from an EMBL/GenBank/DDBJ whole genome shotgun (WGS) entry which is preliminary data.</text>
</comment>
<dbReference type="InterPro" id="IPR036388">
    <property type="entry name" value="WH-like_DNA-bd_sf"/>
</dbReference>
<proteinExistence type="inferred from homology"/>
<evidence type="ECO:0000256" key="1">
    <source>
        <dbReference type="ARBA" id="ARBA00007788"/>
    </source>
</evidence>
<gene>
    <name evidence="3" type="ORF">C2E20_4266</name>
</gene>
<organism evidence="3 4">
    <name type="scientific">Micractinium conductrix</name>
    <dbReference type="NCBI Taxonomy" id="554055"/>
    <lineage>
        <taxon>Eukaryota</taxon>
        <taxon>Viridiplantae</taxon>
        <taxon>Chlorophyta</taxon>
        <taxon>core chlorophytes</taxon>
        <taxon>Trebouxiophyceae</taxon>
        <taxon>Chlorellales</taxon>
        <taxon>Chlorellaceae</taxon>
        <taxon>Chlorella clade</taxon>
        <taxon>Micractinium</taxon>
    </lineage>
</organism>
<accession>A0A2P6VER7</accession>
<dbReference type="SUPFAM" id="SSF88946">
    <property type="entry name" value="Sigma2 domain of RNA polymerase sigma factors"/>
    <property type="match status" value="1"/>
</dbReference>
<evidence type="ECO:0000313" key="4">
    <source>
        <dbReference type="Proteomes" id="UP000239649"/>
    </source>
</evidence>
<dbReference type="GO" id="GO:0006352">
    <property type="term" value="P:DNA-templated transcription initiation"/>
    <property type="evidence" value="ECO:0007669"/>
    <property type="project" value="InterPro"/>
</dbReference>
<name>A0A2P6VER7_9CHLO</name>
<feature type="compositionally biased region" description="Acidic residues" evidence="2">
    <location>
        <begin position="8"/>
        <end position="30"/>
    </location>
</feature>
<dbReference type="InterPro" id="IPR013325">
    <property type="entry name" value="RNA_pol_sigma_r2"/>
</dbReference>
<keyword evidence="4" id="KW-1185">Reference proteome</keyword>
<dbReference type="Gene3D" id="1.10.10.10">
    <property type="entry name" value="Winged helix-like DNA-binding domain superfamily/Winged helix DNA-binding domain"/>
    <property type="match status" value="1"/>
</dbReference>
<dbReference type="InterPro" id="IPR050239">
    <property type="entry name" value="Sigma-70_RNA_pol_init_factors"/>
</dbReference>
<dbReference type="Proteomes" id="UP000239649">
    <property type="component" value="Unassembled WGS sequence"/>
</dbReference>
<dbReference type="GO" id="GO:0003700">
    <property type="term" value="F:DNA-binding transcription factor activity"/>
    <property type="evidence" value="ECO:0007669"/>
    <property type="project" value="InterPro"/>
</dbReference>
<evidence type="ECO:0000256" key="2">
    <source>
        <dbReference type="SAM" id="MobiDB-lite"/>
    </source>
</evidence>
<dbReference type="OrthoDB" id="515756at2759"/>
<protein>
    <submittedName>
        <fullName evidence="3">RNA polymerase sigma factor</fullName>
    </submittedName>
</protein>
<dbReference type="PANTHER" id="PTHR30603">
    <property type="entry name" value="RNA POLYMERASE SIGMA FACTOR RPO"/>
    <property type="match status" value="1"/>
</dbReference>
<feature type="compositionally biased region" description="Low complexity" evidence="2">
    <location>
        <begin position="250"/>
        <end position="268"/>
    </location>
</feature>
<feature type="compositionally biased region" description="Low complexity" evidence="2">
    <location>
        <begin position="279"/>
        <end position="299"/>
    </location>
</feature>
<sequence length="448" mass="48174">MGGRWAWQEEEEEDESGSSDWEADASDAEEGQQRKQPAAGSGAAESPLVASSRGAARRRVRGVRRCRGQALAGAAAYAGPTPWAAAADALPFDLEACSPAQLLTPEQEAQLGELVQAASSAAAQHLWQTHADPRPAAGRRLQGLLRQGAAAQQLLFDCNLRLVLHAQRQLLGRVSLPKGLHRELANAGRDALWRAAGAFQPSRHTRFSTYAVPAIMHALSDTVAELRCPVRVPREAQAVGDRVRRRLMAAAAAEAQQQQQRQQGQQAAVRPRPGQQTSPRPAAAQREQQRWQWEQQQQPGQMERLAAAAGVKPRAALTGLAAVRRQRVVSPSCRVPVEGAQGACMRSTLLLAPFWEATEAATEHDVLLASEVVEQLLSQLPAGEQRQARALRLRFRLEGAPAAAEGEGELLDYASVGRQLGVGRQRAQQLVSAGLARARQVATAAGLL</sequence>
<feature type="region of interest" description="Disordered" evidence="2">
    <location>
        <begin position="250"/>
        <end position="302"/>
    </location>
</feature>